<name>A0AB73ICF6_9BURK</name>
<proteinExistence type="predicted"/>
<organism evidence="1 2">
    <name type="scientific">Paraburkholderia caledonica</name>
    <dbReference type="NCBI Taxonomy" id="134536"/>
    <lineage>
        <taxon>Bacteria</taxon>
        <taxon>Pseudomonadati</taxon>
        <taxon>Pseudomonadota</taxon>
        <taxon>Betaproteobacteria</taxon>
        <taxon>Burkholderiales</taxon>
        <taxon>Burkholderiaceae</taxon>
        <taxon>Paraburkholderia</taxon>
    </lineage>
</organism>
<evidence type="ECO:0000313" key="2">
    <source>
        <dbReference type="Proteomes" id="UP001229486"/>
    </source>
</evidence>
<evidence type="ECO:0000313" key="1">
    <source>
        <dbReference type="EMBL" id="MDP9647540.1"/>
    </source>
</evidence>
<sequence>MAQSCFTSMFWGPRYWRSLDLPDANHSNRSRPVNPPWPCSEALFGLQQL</sequence>
<dbReference type="EMBL" id="JAURTK010000003">
    <property type="protein sequence ID" value="MDP9647540.1"/>
    <property type="molecule type" value="Genomic_DNA"/>
</dbReference>
<dbReference type="AlphaFoldDB" id="A0AB73ICF6"/>
<accession>A0AB73ICF6</accession>
<protein>
    <submittedName>
        <fullName evidence="1">Uncharacterized protein</fullName>
    </submittedName>
</protein>
<dbReference type="Proteomes" id="UP001229486">
    <property type="component" value="Unassembled WGS sequence"/>
</dbReference>
<gene>
    <name evidence="1" type="ORF">J2793_002986</name>
</gene>
<reference evidence="1" key="1">
    <citation type="submission" date="2023-07" db="EMBL/GenBank/DDBJ databases">
        <title>Sorghum-associated microbial communities from plants grown in Nebraska, USA.</title>
        <authorList>
            <person name="Schachtman D."/>
        </authorList>
    </citation>
    <scope>NUCLEOTIDE SEQUENCE</scope>
    <source>
        <strain evidence="1">DS1061</strain>
    </source>
</reference>
<comment type="caution">
    <text evidence="1">The sequence shown here is derived from an EMBL/GenBank/DDBJ whole genome shotgun (WGS) entry which is preliminary data.</text>
</comment>